<reference evidence="1" key="2">
    <citation type="submission" date="2018-05" db="EMBL/GenBank/DDBJ databases">
        <title>OgluRS3 (Oryza glumaepatula Reference Sequence Version 3).</title>
        <authorList>
            <person name="Zhang J."/>
            <person name="Kudrna D."/>
            <person name="Lee S."/>
            <person name="Talag J."/>
            <person name="Welchert J."/>
            <person name="Wing R.A."/>
        </authorList>
    </citation>
    <scope>NUCLEOTIDE SEQUENCE [LARGE SCALE GENOMIC DNA]</scope>
</reference>
<evidence type="ECO:0000313" key="2">
    <source>
        <dbReference type="Proteomes" id="UP000026961"/>
    </source>
</evidence>
<dbReference type="STRING" id="40148.A0A0D9YXC7"/>
<dbReference type="PANTHER" id="PTHR18868:SF37">
    <property type="entry name" value="OS07G0665300 PROTEIN"/>
    <property type="match status" value="1"/>
</dbReference>
<dbReference type="Proteomes" id="UP000026961">
    <property type="component" value="Chromosome 2"/>
</dbReference>
<dbReference type="Pfam" id="PF13365">
    <property type="entry name" value="Trypsin_2"/>
    <property type="match status" value="2"/>
</dbReference>
<reference evidence="1" key="1">
    <citation type="submission" date="2015-04" db="UniProtKB">
        <authorList>
            <consortium name="EnsemblPlants"/>
        </authorList>
    </citation>
    <scope>IDENTIFICATION</scope>
</reference>
<proteinExistence type="predicted"/>
<dbReference type="Gramene" id="OGLUM02G30790.1">
    <property type="protein sequence ID" value="OGLUM02G30790.1"/>
    <property type="gene ID" value="OGLUM02G30790"/>
</dbReference>
<dbReference type="eggNOG" id="ENOG502R222">
    <property type="taxonomic scope" value="Eukaryota"/>
</dbReference>
<name>A0A0D9YXC7_9ORYZ</name>
<dbReference type="EnsemblPlants" id="OGLUM02G30790.1">
    <property type="protein sequence ID" value="OGLUM02G30790.1"/>
    <property type="gene ID" value="OGLUM02G30790"/>
</dbReference>
<dbReference type="AlphaFoldDB" id="A0A0D9YXC7"/>
<organism evidence="1">
    <name type="scientific">Oryza glumipatula</name>
    <dbReference type="NCBI Taxonomy" id="40148"/>
    <lineage>
        <taxon>Eukaryota</taxon>
        <taxon>Viridiplantae</taxon>
        <taxon>Streptophyta</taxon>
        <taxon>Embryophyta</taxon>
        <taxon>Tracheophyta</taxon>
        <taxon>Spermatophyta</taxon>
        <taxon>Magnoliopsida</taxon>
        <taxon>Liliopsida</taxon>
        <taxon>Poales</taxon>
        <taxon>Poaceae</taxon>
        <taxon>BOP clade</taxon>
        <taxon>Oryzoideae</taxon>
        <taxon>Oryzeae</taxon>
        <taxon>Oryzinae</taxon>
        <taxon>Oryza</taxon>
    </lineage>
</organism>
<protein>
    <submittedName>
        <fullName evidence="1">Uncharacterized protein</fullName>
    </submittedName>
</protein>
<dbReference type="Gene3D" id="2.40.10.120">
    <property type="match status" value="2"/>
</dbReference>
<dbReference type="HOGENOM" id="CLU_022970_4_0_1"/>
<keyword evidence="2" id="KW-1185">Reference proteome</keyword>
<evidence type="ECO:0000313" key="1">
    <source>
        <dbReference type="EnsemblPlants" id="OGLUM02G30790.1"/>
    </source>
</evidence>
<dbReference type="InterPro" id="IPR009003">
    <property type="entry name" value="Peptidase_S1_PA"/>
</dbReference>
<dbReference type="SUPFAM" id="SSF50494">
    <property type="entry name" value="Trypsin-like serine proteases"/>
    <property type="match status" value="2"/>
</dbReference>
<accession>A0A0D9YXC7</accession>
<dbReference type="PANTHER" id="PTHR18868">
    <property type="entry name" value="OS07G0665300 PROTEIN-RELATED"/>
    <property type="match status" value="1"/>
</dbReference>
<sequence length="482" mass="53510">MFLSLVLGDLIDVFEEQFGDLYDSGQGVWSEFSKGVASMLSESVLAVASFKGDKMVCSCSGIIILCKPLVTTLLTSASLVRSSHDDSQIDHDLMVKVRNVHDQYWLGTVEHYDLDYDILLVDIQTPYLCVACLYHEVQLGPGSKVVAVGHVFNTKKLMAASGLVKDKRDISDQEECTISTCKISKVGIGGPLIDLNGNFHGMNFYEGFRPLDPCGEDFMNELNVELVSKLSQSVVSLAAFNGAYACLNTISAFARKIRQFACSGILIKYGQCTSVLTSASLVRYSDDDTKINDDLQIEICLPNGQCVKGVLQCCCLEYNVAVIKIREFTDLCAIQLERRRQFKSGSKVVAIGRIFVEGRLTATHGMLTDKQSKLDCEVLMVSTCKITKAGIGGPLVDFSGNFVGMNFYDDDETPFLPRNEIIMCLRRFRTKGTKAVGYIDESPRPNRWPVPEPYWSYTSDVKRLSLEELMSRAPKFGWISPF</sequence>